<dbReference type="RefSeq" id="WP_197160330.1">
    <property type="nucleotide sequence ID" value="NZ_JADZGI010000001.1"/>
</dbReference>
<keyword evidence="2" id="KW-1185">Reference proteome</keyword>
<comment type="caution">
    <text evidence="1">The sequence shown here is derived from an EMBL/GenBank/DDBJ whole genome shotgun (WGS) entry which is preliminary data.</text>
</comment>
<reference evidence="1" key="1">
    <citation type="submission" date="2020-11" db="EMBL/GenBank/DDBJ databases">
        <title>Novosphingobium aureum sp. nov., a marine bacterium isolated from sediment of a salt flat.</title>
        <authorList>
            <person name="Yoo Y."/>
            <person name="Kim J.-J."/>
        </authorList>
    </citation>
    <scope>NUCLEOTIDE SEQUENCE</scope>
    <source>
        <strain evidence="1">YJ-S2-02</strain>
    </source>
</reference>
<accession>A0A931MJQ6</accession>
<evidence type="ECO:0000313" key="2">
    <source>
        <dbReference type="Proteomes" id="UP000617634"/>
    </source>
</evidence>
<sequence>MPADSPPEPPAFVTRADAPAFDLAQTLKSDEAMDLRALRPRCQSTSETGGEILVCAPDPESERIRPLAGAEDYAAKAGLPQARWSIAEGVDLDVHADAATMGNGVVSNRLMVGLKLGF</sequence>
<protein>
    <submittedName>
        <fullName evidence="1">Uncharacterized protein</fullName>
    </submittedName>
</protein>
<name>A0A931MJQ6_9SPHN</name>
<gene>
    <name evidence="1" type="ORF">I5E68_02190</name>
</gene>
<proteinExistence type="predicted"/>
<evidence type="ECO:0000313" key="1">
    <source>
        <dbReference type="EMBL" id="MBH0111760.1"/>
    </source>
</evidence>
<organism evidence="1 2">
    <name type="scientific">Novosphingobium aureum</name>
    <dbReference type="NCBI Taxonomy" id="2792964"/>
    <lineage>
        <taxon>Bacteria</taxon>
        <taxon>Pseudomonadati</taxon>
        <taxon>Pseudomonadota</taxon>
        <taxon>Alphaproteobacteria</taxon>
        <taxon>Sphingomonadales</taxon>
        <taxon>Sphingomonadaceae</taxon>
        <taxon>Novosphingobium</taxon>
    </lineage>
</organism>
<dbReference type="Proteomes" id="UP000617634">
    <property type="component" value="Unassembled WGS sequence"/>
</dbReference>
<dbReference type="EMBL" id="JADZGI010000001">
    <property type="protein sequence ID" value="MBH0111760.1"/>
    <property type="molecule type" value="Genomic_DNA"/>
</dbReference>
<dbReference type="AlphaFoldDB" id="A0A931MJQ6"/>